<sequence>MDKTISPNKRIVSLDIIRGFALLGILFINIRGYQVISDTTVIPSYSAFDKTIENFISIFIEKKFFSIFSFLFGVGFYIFSSRAESRGDNPRWRFTRRLLSLLLIGIIHLIFFWGSILPIYAITGFLLLPFYNATHSTICRWLVGISVTYLTALLVNLGVSSKNPILAVTSFVTGDLTLIFIMFLAGFFVAKADWIGRIKDFQNQIRRIQLVTLPLFIGSSIWIWSAAQADSKQLPLIISISTIPTVAFYLSTMFLLLENKTVSTIFMPVSYVGRMALTNYVAQSFIGLAIMSFMNIEYPLPTQVVLIAILIFLIQTLYTVVWFKFFKMGPLEKVWRFMTYGRLKH</sequence>
<dbReference type="PANTHER" id="PTHR30590">
    <property type="entry name" value="INNER MEMBRANE PROTEIN"/>
    <property type="match status" value="1"/>
</dbReference>
<dbReference type="Proteomes" id="UP000055316">
    <property type="component" value="Chromosome"/>
</dbReference>
<dbReference type="InterPro" id="IPR007349">
    <property type="entry name" value="DUF418"/>
</dbReference>
<dbReference type="RefSeq" id="WP_042595771.1">
    <property type="nucleotide sequence ID" value="NZ_AP014864.1"/>
</dbReference>
<feature type="transmembrane region" description="Helical" evidence="1">
    <location>
        <begin position="210"/>
        <end position="227"/>
    </location>
</feature>
<gene>
    <name evidence="3" type="ORF">KNN_01448</name>
</gene>
<feature type="domain" description="DUF418" evidence="2">
    <location>
        <begin position="190"/>
        <end position="341"/>
    </location>
</feature>
<evidence type="ECO:0000259" key="2">
    <source>
        <dbReference type="Pfam" id="PF04235"/>
    </source>
</evidence>
<feature type="transmembrane region" description="Helical" evidence="1">
    <location>
        <begin position="100"/>
        <end position="128"/>
    </location>
</feature>
<evidence type="ECO:0000256" key="1">
    <source>
        <dbReference type="SAM" id="Phobius"/>
    </source>
</evidence>
<evidence type="ECO:0000313" key="3">
    <source>
        <dbReference type="EMBL" id="BAR82295.1"/>
    </source>
</evidence>
<accession>A0A9W4A308</accession>
<keyword evidence="1" id="KW-0472">Membrane</keyword>
<feature type="transmembrane region" description="Helical" evidence="1">
    <location>
        <begin position="165"/>
        <end position="189"/>
    </location>
</feature>
<feature type="transmembrane region" description="Helical" evidence="1">
    <location>
        <begin position="277"/>
        <end position="296"/>
    </location>
</feature>
<protein>
    <recommendedName>
        <fullName evidence="2">DUF418 domain-containing protein</fullName>
    </recommendedName>
</protein>
<organism evidence="3 4">
    <name type="scientific">Bacillus thuringiensis subsp. tolworthi</name>
    <dbReference type="NCBI Taxonomy" id="1442"/>
    <lineage>
        <taxon>Bacteria</taxon>
        <taxon>Bacillati</taxon>
        <taxon>Bacillota</taxon>
        <taxon>Bacilli</taxon>
        <taxon>Bacillales</taxon>
        <taxon>Bacillaceae</taxon>
        <taxon>Bacillus</taxon>
        <taxon>Bacillus cereus group</taxon>
    </lineage>
</organism>
<feature type="transmembrane region" description="Helical" evidence="1">
    <location>
        <begin position="140"/>
        <end position="159"/>
    </location>
</feature>
<dbReference type="EMBL" id="AP014864">
    <property type="protein sequence ID" value="BAR82295.1"/>
    <property type="molecule type" value="Genomic_DNA"/>
</dbReference>
<dbReference type="Pfam" id="PF04235">
    <property type="entry name" value="DUF418"/>
    <property type="match status" value="1"/>
</dbReference>
<feature type="transmembrane region" description="Helical" evidence="1">
    <location>
        <begin position="302"/>
        <end position="323"/>
    </location>
</feature>
<evidence type="ECO:0000313" key="4">
    <source>
        <dbReference type="Proteomes" id="UP000055316"/>
    </source>
</evidence>
<dbReference type="PANTHER" id="PTHR30590:SF3">
    <property type="entry name" value="HYPOTHETICAL MEMBRANE SPANNING PROTEIN"/>
    <property type="match status" value="1"/>
</dbReference>
<proteinExistence type="predicted"/>
<keyword evidence="1" id="KW-1133">Transmembrane helix</keyword>
<name>A0A9W4A308_BACTO</name>
<keyword evidence="1" id="KW-0812">Transmembrane</keyword>
<feature type="transmembrane region" description="Helical" evidence="1">
    <location>
        <begin position="64"/>
        <end position="80"/>
    </location>
</feature>
<dbReference type="InterPro" id="IPR052529">
    <property type="entry name" value="Bact_Transport_Assoc"/>
</dbReference>
<reference evidence="3 4" key="1">
    <citation type="submission" date="2015-05" db="EMBL/GenBank/DDBJ databases">
        <title>Whole genome sequence of Bacillus thuringiensis serovar tolworthi Pasteur Institute Standard strain.</title>
        <authorList>
            <person name="Kanda K."/>
            <person name="Nakashima K."/>
            <person name="Nagano Y."/>
        </authorList>
    </citation>
    <scope>NUCLEOTIDE SEQUENCE [LARGE SCALE GENOMIC DNA]</scope>
    <source>
        <strain evidence="3 4">Pasteur Institute Standard strain</strain>
    </source>
</reference>
<dbReference type="AlphaFoldDB" id="A0A9W4A308"/>
<feature type="transmembrane region" description="Helical" evidence="1">
    <location>
        <begin position="233"/>
        <end position="257"/>
    </location>
</feature>